<dbReference type="CDD" id="cd00041">
    <property type="entry name" value="CUB"/>
    <property type="match status" value="2"/>
</dbReference>
<dbReference type="PANTHER" id="PTHR24251">
    <property type="entry name" value="OVOCHYMASE-RELATED"/>
    <property type="match status" value="1"/>
</dbReference>
<keyword evidence="6" id="KW-1185">Reference proteome</keyword>
<dbReference type="AlphaFoldDB" id="A0A182T6Y8"/>
<dbReference type="VEuPathDB" id="VectorBase:AMAM020888"/>
<dbReference type="Pfam" id="PF00431">
    <property type="entry name" value="CUB"/>
    <property type="match status" value="2"/>
</dbReference>
<evidence type="ECO:0000313" key="6">
    <source>
        <dbReference type="Proteomes" id="UP000075901"/>
    </source>
</evidence>
<sequence length="324" mass="36605">GTRYANTYHVYCGNHYLPSTYISIKNRVYISFESDASIEAKGVSLLVHESTLCTKNYTALQGRVVQTEIFQNQRCTITVQVPENYTIALYFNTFEQYFVNCAVQSIKFYGGPEERADQLLAEICGFNTPNPIFTTGNFLRIVLPARIHRITMVKLDATYVATDQGQGCGGELYNYGGVFSSPLYPANSRTWMECLWTVKVPDNLLVALHFDVFDLGSKSSCATDYLQILDRSDGSNVDDANAEKETVVRQHCGGDKPAIYISTGSMVRVRYKRTQNFAGVGWMIKFMGIEMGADAVVQDSRDDWNLVELDRRRYFSSLYDNGFF</sequence>
<evidence type="ECO:0000313" key="5">
    <source>
        <dbReference type="EnsemblMetazoa" id="AMAM020888-PA"/>
    </source>
</evidence>
<evidence type="ECO:0000256" key="2">
    <source>
        <dbReference type="ARBA" id="ARBA00023157"/>
    </source>
</evidence>
<feature type="domain" description="CUB" evidence="4">
    <location>
        <begin position="168"/>
        <end position="289"/>
    </location>
</feature>
<comment type="caution">
    <text evidence="3">Lacks conserved residue(s) required for the propagation of feature annotation.</text>
</comment>
<evidence type="ECO:0000256" key="1">
    <source>
        <dbReference type="ARBA" id="ARBA00022737"/>
    </source>
</evidence>
<dbReference type="EnsemblMetazoa" id="AMAM020888-RA">
    <property type="protein sequence ID" value="AMAM020888-PA"/>
    <property type="gene ID" value="AMAM020888"/>
</dbReference>
<reference evidence="5" key="2">
    <citation type="submission" date="2020-05" db="UniProtKB">
        <authorList>
            <consortium name="EnsemblMetazoa"/>
        </authorList>
    </citation>
    <scope>IDENTIFICATION</scope>
    <source>
        <strain evidence="5">maculatus3</strain>
    </source>
</reference>
<dbReference type="InterPro" id="IPR035914">
    <property type="entry name" value="Sperma_CUB_dom_sf"/>
</dbReference>
<dbReference type="SMART" id="SM00042">
    <property type="entry name" value="CUB"/>
    <property type="match status" value="2"/>
</dbReference>
<keyword evidence="2" id="KW-1015">Disulfide bond</keyword>
<dbReference type="PROSITE" id="PS01180">
    <property type="entry name" value="CUB"/>
    <property type="match status" value="2"/>
</dbReference>
<dbReference type="SUPFAM" id="SSF49854">
    <property type="entry name" value="Spermadhesin, CUB domain"/>
    <property type="match status" value="2"/>
</dbReference>
<evidence type="ECO:0000259" key="4">
    <source>
        <dbReference type="PROSITE" id="PS01180"/>
    </source>
</evidence>
<feature type="domain" description="CUB" evidence="4">
    <location>
        <begin position="53"/>
        <end position="162"/>
    </location>
</feature>
<proteinExistence type="predicted"/>
<evidence type="ECO:0000256" key="3">
    <source>
        <dbReference type="PROSITE-ProRule" id="PRU00059"/>
    </source>
</evidence>
<dbReference type="FunFam" id="2.60.120.290:FF:000091">
    <property type="entry name" value="Cubilin homolog"/>
    <property type="match status" value="1"/>
</dbReference>
<keyword evidence="1" id="KW-0677">Repeat</keyword>
<accession>A0A182T6Y8</accession>
<organism evidence="5 6">
    <name type="scientific">Anopheles maculatus</name>
    <dbReference type="NCBI Taxonomy" id="74869"/>
    <lineage>
        <taxon>Eukaryota</taxon>
        <taxon>Metazoa</taxon>
        <taxon>Ecdysozoa</taxon>
        <taxon>Arthropoda</taxon>
        <taxon>Hexapoda</taxon>
        <taxon>Insecta</taxon>
        <taxon>Pterygota</taxon>
        <taxon>Neoptera</taxon>
        <taxon>Endopterygota</taxon>
        <taxon>Diptera</taxon>
        <taxon>Nematocera</taxon>
        <taxon>Culicoidea</taxon>
        <taxon>Culicidae</taxon>
        <taxon>Anophelinae</taxon>
        <taxon>Anopheles</taxon>
        <taxon>Anopheles maculatus group</taxon>
    </lineage>
</organism>
<reference evidence="6" key="1">
    <citation type="submission" date="2013-09" db="EMBL/GenBank/DDBJ databases">
        <title>The Genome Sequence of Anopheles maculatus species B.</title>
        <authorList>
            <consortium name="The Broad Institute Genomics Platform"/>
            <person name="Neafsey D.E."/>
            <person name="Besansky N."/>
            <person name="Howell P."/>
            <person name="Walton C."/>
            <person name="Young S.K."/>
            <person name="Zeng Q."/>
            <person name="Gargeya S."/>
            <person name="Fitzgerald M."/>
            <person name="Haas B."/>
            <person name="Abouelleil A."/>
            <person name="Allen A.W."/>
            <person name="Alvarado L."/>
            <person name="Arachchi H.M."/>
            <person name="Berlin A.M."/>
            <person name="Chapman S.B."/>
            <person name="Gainer-Dewar J."/>
            <person name="Goldberg J."/>
            <person name="Griggs A."/>
            <person name="Gujja S."/>
            <person name="Hansen M."/>
            <person name="Howarth C."/>
            <person name="Imamovic A."/>
            <person name="Ireland A."/>
            <person name="Larimer J."/>
            <person name="McCowan C."/>
            <person name="Murphy C."/>
            <person name="Pearson M."/>
            <person name="Poon T.W."/>
            <person name="Priest M."/>
            <person name="Roberts A."/>
            <person name="Saif S."/>
            <person name="Shea T."/>
            <person name="Sisk P."/>
            <person name="Sykes S."/>
            <person name="Wortman J."/>
            <person name="Nusbaum C."/>
            <person name="Birren B."/>
        </authorList>
    </citation>
    <scope>NUCLEOTIDE SEQUENCE [LARGE SCALE GENOMIC DNA]</scope>
    <source>
        <strain evidence="6">maculatus3</strain>
    </source>
</reference>
<dbReference type="Gene3D" id="2.60.120.290">
    <property type="entry name" value="Spermadhesin, CUB domain"/>
    <property type="match status" value="2"/>
</dbReference>
<dbReference type="Proteomes" id="UP000075901">
    <property type="component" value="Unassembled WGS sequence"/>
</dbReference>
<name>A0A182T6Y8_9DIPT</name>
<dbReference type="InterPro" id="IPR000859">
    <property type="entry name" value="CUB_dom"/>
</dbReference>
<protein>
    <recommendedName>
        <fullName evidence="4">CUB domain-containing protein</fullName>
    </recommendedName>
</protein>